<proteinExistence type="predicted"/>
<evidence type="ECO:0000313" key="2">
    <source>
        <dbReference type="EMBL" id="RKO90997.1"/>
    </source>
</evidence>
<evidence type="ECO:0000313" key="3">
    <source>
        <dbReference type="Proteomes" id="UP000269721"/>
    </source>
</evidence>
<dbReference type="Proteomes" id="UP000269721">
    <property type="component" value="Unassembled WGS sequence"/>
</dbReference>
<gene>
    <name evidence="2" type="ORF">BDK51DRAFT_44287</name>
</gene>
<protein>
    <submittedName>
        <fullName evidence="2">Uncharacterized protein</fullName>
    </submittedName>
</protein>
<keyword evidence="3" id="KW-1185">Reference proteome</keyword>
<dbReference type="EMBL" id="KZ995279">
    <property type="protein sequence ID" value="RKO90997.1"/>
    <property type="molecule type" value="Genomic_DNA"/>
</dbReference>
<dbReference type="AlphaFoldDB" id="A0A4V1IRR7"/>
<accession>A0A4V1IRR7</accession>
<feature type="region of interest" description="Disordered" evidence="1">
    <location>
        <begin position="76"/>
        <end position="99"/>
    </location>
</feature>
<organism evidence="2 3">
    <name type="scientific">Blyttiomyces helicus</name>
    <dbReference type="NCBI Taxonomy" id="388810"/>
    <lineage>
        <taxon>Eukaryota</taxon>
        <taxon>Fungi</taxon>
        <taxon>Fungi incertae sedis</taxon>
        <taxon>Chytridiomycota</taxon>
        <taxon>Chytridiomycota incertae sedis</taxon>
        <taxon>Chytridiomycetes</taxon>
        <taxon>Chytridiomycetes incertae sedis</taxon>
        <taxon>Blyttiomyces</taxon>
    </lineage>
</organism>
<name>A0A4V1IRR7_9FUNG</name>
<feature type="compositionally biased region" description="Basic and acidic residues" evidence="1">
    <location>
        <begin position="78"/>
        <end position="89"/>
    </location>
</feature>
<reference evidence="3" key="1">
    <citation type="journal article" date="2018" name="Nat. Microbiol.">
        <title>Leveraging single-cell genomics to expand the fungal tree of life.</title>
        <authorList>
            <person name="Ahrendt S.R."/>
            <person name="Quandt C.A."/>
            <person name="Ciobanu D."/>
            <person name="Clum A."/>
            <person name="Salamov A."/>
            <person name="Andreopoulos B."/>
            <person name="Cheng J.F."/>
            <person name="Woyke T."/>
            <person name="Pelin A."/>
            <person name="Henrissat B."/>
            <person name="Reynolds N.K."/>
            <person name="Benny G.L."/>
            <person name="Smith M.E."/>
            <person name="James T.Y."/>
            <person name="Grigoriev I.V."/>
        </authorList>
    </citation>
    <scope>NUCLEOTIDE SEQUENCE [LARGE SCALE GENOMIC DNA]</scope>
</reference>
<sequence length="234" mass="24979">MHALESQSSDVRSPRLPVSAPVATSFLPDPVPSAHTAALPSRSFTGPRLVFVPLTLFPQIRCAQDAEGSQIIQLVSELPERRGSDEKTNPGEPAARSCVDNAATDPTPCERIRKNVMQCASGTFKCIRAVLQHDLVQLIALVDSGAVGQVSYLTPLKTLHERRIFPTSRGVGADGLEGDARLIQATTLFNGLVDDDVHVHGALRWQSDLQTGEVMGEPGANTGVLSLLSAAQLE</sequence>
<evidence type="ECO:0000256" key="1">
    <source>
        <dbReference type="SAM" id="MobiDB-lite"/>
    </source>
</evidence>